<dbReference type="PROSITE" id="PS00973">
    <property type="entry name" value="USP_2"/>
    <property type="match status" value="1"/>
</dbReference>
<comment type="caution">
    <text evidence="2">The sequence shown here is derived from an EMBL/GenBank/DDBJ whole genome shotgun (WGS) entry which is preliminary data.</text>
</comment>
<dbReference type="InterPro" id="IPR028889">
    <property type="entry name" value="USP"/>
</dbReference>
<dbReference type="GO" id="GO:0005634">
    <property type="term" value="C:nucleus"/>
    <property type="evidence" value="ECO:0007669"/>
    <property type="project" value="TreeGrafter"/>
</dbReference>
<dbReference type="SUPFAM" id="SSF54001">
    <property type="entry name" value="Cysteine proteinases"/>
    <property type="match status" value="1"/>
</dbReference>
<reference evidence="2" key="1">
    <citation type="submission" date="2023-06" db="EMBL/GenBank/DDBJ databases">
        <title>Multi-omics analyses reveal the molecular pathogenesis toolkit of Lasiodiplodia hormozganensis, a cross-kingdom pathogen.</title>
        <authorList>
            <person name="Felix C."/>
            <person name="Meneses R."/>
            <person name="Goncalves M.F.M."/>
            <person name="Tilleman L."/>
            <person name="Duarte A.S."/>
            <person name="Jorrin-Novo J.V."/>
            <person name="Van De Peer Y."/>
            <person name="Deforce D."/>
            <person name="Van Nieuwerburgh F."/>
            <person name="Esteves A.C."/>
            <person name="Alves A."/>
        </authorList>
    </citation>
    <scope>NUCLEOTIDE SEQUENCE</scope>
    <source>
        <strain evidence="2">CBS 339.90</strain>
    </source>
</reference>
<evidence type="ECO:0000259" key="1">
    <source>
        <dbReference type="PROSITE" id="PS50235"/>
    </source>
</evidence>
<sequence length="509" mass="58060">MALSRVSSRVLAQAHLKAKTRRRRLVVLSSRHLQPLSHRTRPSLKTMPLDKHTLPESRPKIVIKLKEPSNKEDPPHCPEPDHQLLYHDTIGASIQRLQIPCVPATASNEAMHFKSSAKRRLDELLNDPINFVPATKATMSTEPTHKRRRLQTQEPTGRSHIVANLDSDFSRKDLGAIGLPNDTGVQCYRRSCLQALMNLPVFVQWIKRHGTSPKYRCPQPDCLACALRKLADQYWPTGGNKQNQKYVNEAVRNFDKAISRLPNCPGTGSAKYQQQDAHEFMIFILNNLSDTLHDKKVYMPRDEFEALFGLKCSARRTCHNCGHQETSGPWVWTNTQINLREPGKGLGFKRYLDANFQDEVAIDCEGCKKRKHTRKHFILSAPEILPIQLVRFNSKFKPTRFGDVKQVFHKISDPVKFPLYLDLSDYCDDDENGKRLRQSGTLRYKLRSTVIHQGDSRSSGHYVANVVSPKGIEHISDMHVRPHISVQELLRPIDSGGGTPYILTYVRDH</sequence>
<evidence type="ECO:0000313" key="2">
    <source>
        <dbReference type="EMBL" id="KAK0647910.1"/>
    </source>
</evidence>
<dbReference type="PROSITE" id="PS50235">
    <property type="entry name" value="USP_3"/>
    <property type="match status" value="1"/>
</dbReference>
<dbReference type="PANTHER" id="PTHR24006">
    <property type="entry name" value="UBIQUITIN CARBOXYL-TERMINAL HYDROLASE"/>
    <property type="match status" value="1"/>
</dbReference>
<dbReference type="InterPro" id="IPR018200">
    <property type="entry name" value="USP_CS"/>
</dbReference>
<accession>A0AA39YBB8</accession>
<keyword evidence="3" id="KW-1185">Reference proteome</keyword>
<dbReference type="InterPro" id="IPR001394">
    <property type="entry name" value="Peptidase_C19_UCH"/>
</dbReference>
<dbReference type="InterPro" id="IPR050164">
    <property type="entry name" value="Peptidase_C19"/>
</dbReference>
<name>A0AA39YBB8_9PEZI</name>
<dbReference type="GO" id="GO:0016579">
    <property type="term" value="P:protein deubiquitination"/>
    <property type="evidence" value="ECO:0007669"/>
    <property type="project" value="InterPro"/>
</dbReference>
<organism evidence="2 3">
    <name type="scientific">Lasiodiplodia hormozganensis</name>
    <dbReference type="NCBI Taxonomy" id="869390"/>
    <lineage>
        <taxon>Eukaryota</taxon>
        <taxon>Fungi</taxon>
        <taxon>Dikarya</taxon>
        <taxon>Ascomycota</taxon>
        <taxon>Pezizomycotina</taxon>
        <taxon>Dothideomycetes</taxon>
        <taxon>Dothideomycetes incertae sedis</taxon>
        <taxon>Botryosphaeriales</taxon>
        <taxon>Botryosphaeriaceae</taxon>
        <taxon>Lasiodiplodia</taxon>
    </lineage>
</organism>
<dbReference type="InterPro" id="IPR038765">
    <property type="entry name" value="Papain-like_cys_pep_sf"/>
</dbReference>
<dbReference type="GO" id="GO:0004843">
    <property type="term" value="F:cysteine-type deubiquitinase activity"/>
    <property type="evidence" value="ECO:0007669"/>
    <property type="project" value="InterPro"/>
</dbReference>
<dbReference type="Proteomes" id="UP001175001">
    <property type="component" value="Unassembled WGS sequence"/>
</dbReference>
<dbReference type="AlphaFoldDB" id="A0AA39YBB8"/>
<dbReference type="Gene3D" id="3.90.70.10">
    <property type="entry name" value="Cysteine proteinases"/>
    <property type="match status" value="1"/>
</dbReference>
<dbReference type="EMBL" id="JAUJDW010000042">
    <property type="protein sequence ID" value="KAK0647910.1"/>
    <property type="molecule type" value="Genomic_DNA"/>
</dbReference>
<evidence type="ECO:0000313" key="3">
    <source>
        <dbReference type="Proteomes" id="UP001175001"/>
    </source>
</evidence>
<dbReference type="CDD" id="cd02257">
    <property type="entry name" value="Peptidase_C19"/>
    <property type="match status" value="1"/>
</dbReference>
<feature type="domain" description="USP" evidence="1">
    <location>
        <begin position="177"/>
        <end position="508"/>
    </location>
</feature>
<dbReference type="GO" id="GO:0005829">
    <property type="term" value="C:cytosol"/>
    <property type="evidence" value="ECO:0007669"/>
    <property type="project" value="TreeGrafter"/>
</dbReference>
<gene>
    <name evidence="2" type="ORF">DIS24_g7278</name>
</gene>
<proteinExistence type="predicted"/>
<dbReference type="Pfam" id="PF00443">
    <property type="entry name" value="UCH"/>
    <property type="match status" value="1"/>
</dbReference>
<protein>
    <recommendedName>
        <fullName evidence="1">USP domain-containing protein</fullName>
    </recommendedName>
</protein>